<feature type="transmembrane region" description="Helical" evidence="1">
    <location>
        <begin position="7"/>
        <end position="27"/>
    </location>
</feature>
<keyword evidence="1" id="KW-1133">Transmembrane helix</keyword>
<gene>
    <name evidence="2" type="ORF">GQS40_05465</name>
</gene>
<sequence length="165" mass="18344">MTNKQKLIFGSLVGIVALLGIILLLFIRQSQGQPHTSPAPQIDTNKVVKRINGELFTDAGFGTYLADPDNYAGSTYVDGQDLGSQNINDAVAKSLESEEQGTSFSKLFEKDQIVNLKTTWEPDGNAFTARGDLIRQDTGKTYPFAFEFNTKYQILQEWFGKNIKI</sequence>
<dbReference type="AlphaFoldDB" id="A0A6L7AA80"/>
<evidence type="ECO:0000313" key="2">
    <source>
        <dbReference type="EMBL" id="MWN21124.1"/>
    </source>
</evidence>
<keyword evidence="1" id="KW-0472">Membrane</keyword>
<keyword evidence="1" id="KW-0812">Transmembrane</keyword>
<dbReference type="Proteomes" id="UP000478636">
    <property type="component" value="Unassembled WGS sequence"/>
</dbReference>
<name>A0A6L7AA80_LEULA</name>
<organism evidence="2 3">
    <name type="scientific">Leuconostoc lactis</name>
    <dbReference type="NCBI Taxonomy" id="1246"/>
    <lineage>
        <taxon>Bacteria</taxon>
        <taxon>Bacillati</taxon>
        <taxon>Bacillota</taxon>
        <taxon>Bacilli</taxon>
        <taxon>Lactobacillales</taxon>
        <taxon>Lactobacillaceae</taxon>
        <taxon>Leuconostoc</taxon>
    </lineage>
</organism>
<evidence type="ECO:0000256" key="1">
    <source>
        <dbReference type="SAM" id="Phobius"/>
    </source>
</evidence>
<reference evidence="2 3" key="1">
    <citation type="submission" date="2019-12" db="EMBL/GenBank/DDBJ databases">
        <title>Complete genome sequence of Leuconostoc lactis strain AVN1 provides insights into metabolic potential.</title>
        <authorList>
            <person name="Besrour N."/>
            <person name="Najjari A."/>
            <person name="Fhoula I."/>
            <person name="Jaballah S."/>
            <person name="Klibi N."/>
            <person name="Ouzari H.I."/>
        </authorList>
    </citation>
    <scope>NUCLEOTIDE SEQUENCE [LARGE SCALE GENOMIC DNA]</scope>
    <source>
        <strain evidence="2 3">AVN1</strain>
    </source>
</reference>
<proteinExistence type="predicted"/>
<protein>
    <submittedName>
        <fullName evidence="2">Uncharacterized protein</fullName>
    </submittedName>
</protein>
<evidence type="ECO:0000313" key="3">
    <source>
        <dbReference type="Proteomes" id="UP000478636"/>
    </source>
</evidence>
<comment type="caution">
    <text evidence="2">The sequence shown here is derived from an EMBL/GenBank/DDBJ whole genome shotgun (WGS) entry which is preliminary data.</text>
</comment>
<accession>A0A6L7AA80</accession>
<dbReference type="EMBL" id="WSZI01000013">
    <property type="protein sequence ID" value="MWN21124.1"/>
    <property type="molecule type" value="Genomic_DNA"/>
</dbReference>